<dbReference type="SUPFAM" id="SSF55729">
    <property type="entry name" value="Acyl-CoA N-acyltransferases (Nat)"/>
    <property type="match status" value="1"/>
</dbReference>
<evidence type="ECO:0000256" key="2">
    <source>
        <dbReference type="ARBA" id="ARBA00023315"/>
    </source>
</evidence>
<feature type="domain" description="N-acetyltransferase" evidence="3">
    <location>
        <begin position="16"/>
        <end position="162"/>
    </location>
</feature>
<dbReference type="PROSITE" id="PS51186">
    <property type="entry name" value="GNAT"/>
    <property type="match status" value="1"/>
</dbReference>
<dbReference type="PANTHER" id="PTHR43877">
    <property type="entry name" value="AMINOALKYLPHOSPHONATE N-ACETYLTRANSFERASE-RELATED-RELATED"/>
    <property type="match status" value="1"/>
</dbReference>
<reference evidence="4 5" key="1">
    <citation type="submission" date="2020-05" db="EMBL/GenBank/DDBJ databases">
        <title>Flexivirga sp. ID2601S isolated from air conditioner.</title>
        <authorList>
            <person name="Kim D.H."/>
        </authorList>
    </citation>
    <scope>NUCLEOTIDE SEQUENCE [LARGE SCALE GENOMIC DNA]</scope>
    <source>
        <strain evidence="4 5">ID2601S</strain>
    </source>
</reference>
<keyword evidence="5" id="KW-1185">Reference proteome</keyword>
<dbReference type="GO" id="GO:0005840">
    <property type="term" value="C:ribosome"/>
    <property type="evidence" value="ECO:0007669"/>
    <property type="project" value="UniProtKB-KW"/>
</dbReference>
<dbReference type="Gene3D" id="3.40.630.30">
    <property type="match status" value="1"/>
</dbReference>
<evidence type="ECO:0000256" key="1">
    <source>
        <dbReference type="ARBA" id="ARBA00022679"/>
    </source>
</evidence>
<dbReference type="EMBL" id="JABENB010000002">
    <property type="protein sequence ID" value="NNG40015.1"/>
    <property type="molecule type" value="Genomic_DNA"/>
</dbReference>
<dbReference type="Pfam" id="PF00583">
    <property type="entry name" value="Acetyltransf_1"/>
    <property type="match status" value="1"/>
</dbReference>
<protein>
    <submittedName>
        <fullName evidence="4">Ribosomal protein S18-alanine N-acetyltransferase</fullName>
    </submittedName>
</protein>
<dbReference type="PANTHER" id="PTHR43877:SF2">
    <property type="entry name" value="AMINOALKYLPHOSPHONATE N-ACETYLTRANSFERASE-RELATED"/>
    <property type="match status" value="1"/>
</dbReference>
<dbReference type="AlphaFoldDB" id="A0A849AHT5"/>
<keyword evidence="1 4" id="KW-0808">Transferase</keyword>
<dbReference type="InterPro" id="IPR016181">
    <property type="entry name" value="Acyl_CoA_acyltransferase"/>
</dbReference>
<dbReference type="GO" id="GO:0008080">
    <property type="term" value="F:N-acetyltransferase activity"/>
    <property type="evidence" value="ECO:0007669"/>
    <property type="project" value="InterPro"/>
</dbReference>
<proteinExistence type="predicted"/>
<evidence type="ECO:0000259" key="3">
    <source>
        <dbReference type="PROSITE" id="PS51186"/>
    </source>
</evidence>
<gene>
    <name evidence="4" type="primary">rimI</name>
    <name evidence="4" type="ORF">HJ588_12145</name>
</gene>
<comment type="caution">
    <text evidence="4">The sequence shown here is derived from an EMBL/GenBank/DDBJ whole genome shotgun (WGS) entry which is preliminary data.</text>
</comment>
<evidence type="ECO:0000313" key="5">
    <source>
        <dbReference type="Proteomes" id="UP000557772"/>
    </source>
</evidence>
<dbReference type="NCBIfam" id="TIGR01575">
    <property type="entry name" value="rimI"/>
    <property type="match status" value="1"/>
</dbReference>
<sequence>MSTAASTPAKTPQASIRLRPVEWPDIDALTALDSELFPDDAWSAQSWWAELAGRPRRRYIVATAGDAVVGYAGVDCTGQTADVMTVGVAPAAQGSGLGRRLLDWMIREAADSGAEALLLEVRADNERARNLYLRAGFEQLQTRRGYYQPGGVDAHVMRLLLTEEATS</sequence>
<dbReference type="Proteomes" id="UP000557772">
    <property type="component" value="Unassembled WGS sequence"/>
</dbReference>
<organism evidence="4 5">
    <name type="scientific">Flexivirga aerilata</name>
    <dbReference type="NCBI Taxonomy" id="1656889"/>
    <lineage>
        <taxon>Bacteria</taxon>
        <taxon>Bacillati</taxon>
        <taxon>Actinomycetota</taxon>
        <taxon>Actinomycetes</taxon>
        <taxon>Micrococcales</taxon>
        <taxon>Dermacoccaceae</taxon>
        <taxon>Flexivirga</taxon>
    </lineage>
</organism>
<evidence type="ECO:0000313" key="4">
    <source>
        <dbReference type="EMBL" id="NNG40015.1"/>
    </source>
</evidence>
<accession>A0A849AHT5</accession>
<dbReference type="CDD" id="cd04301">
    <property type="entry name" value="NAT_SF"/>
    <property type="match status" value="1"/>
</dbReference>
<dbReference type="InterPro" id="IPR000182">
    <property type="entry name" value="GNAT_dom"/>
</dbReference>
<name>A0A849AHT5_9MICO</name>
<keyword evidence="4" id="KW-0687">Ribonucleoprotein</keyword>
<dbReference type="InterPro" id="IPR006464">
    <property type="entry name" value="AcTrfase_RimI/Ard1"/>
</dbReference>
<keyword evidence="4" id="KW-0689">Ribosomal protein</keyword>
<dbReference type="InterPro" id="IPR050832">
    <property type="entry name" value="Bact_Acetyltransf"/>
</dbReference>
<keyword evidence="2" id="KW-0012">Acyltransferase</keyword>